<organism evidence="2 3">
    <name type="scientific">Thermogemmatispora aurantia</name>
    <dbReference type="NCBI Taxonomy" id="2045279"/>
    <lineage>
        <taxon>Bacteria</taxon>
        <taxon>Bacillati</taxon>
        <taxon>Chloroflexota</taxon>
        <taxon>Ktedonobacteria</taxon>
        <taxon>Thermogemmatisporales</taxon>
        <taxon>Thermogemmatisporaceae</taxon>
        <taxon>Thermogemmatispora</taxon>
    </lineage>
</organism>
<protein>
    <submittedName>
        <fullName evidence="2">Uncharacterized protein</fullName>
    </submittedName>
</protein>
<accession>A0A5J4K8F4</accession>
<dbReference type="EMBL" id="BKZV01000001">
    <property type="protein sequence ID" value="GER82426.1"/>
    <property type="molecule type" value="Genomic_DNA"/>
</dbReference>
<dbReference type="RefSeq" id="WP_151727294.1">
    <property type="nucleotide sequence ID" value="NZ_BKZV01000001.1"/>
</dbReference>
<gene>
    <name evidence="2" type="ORF">KTAU_10630</name>
</gene>
<keyword evidence="1" id="KW-0812">Transmembrane</keyword>
<feature type="transmembrane region" description="Helical" evidence="1">
    <location>
        <begin position="81"/>
        <end position="105"/>
    </location>
</feature>
<evidence type="ECO:0000313" key="3">
    <source>
        <dbReference type="Proteomes" id="UP000334820"/>
    </source>
</evidence>
<proteinExistence type="predicted"/>
<sequence>MTCTQCKLELPVYAVVCPQCGAAVSSGTSTYYSYLPADTPAWPRDPREASGPSLLVNNAAVQTAAAALPAQARPGARPNRWLTAIAVLLLSCLLGAGFTVGLLWVHGYFAPKAPVRSVRIPSQAPAATATATAGTQNSTTNVLPTPSSFKPLSNASSQSLGLTLSLPQDWVEGQLNTSTSGVKTLTLDPPQSLSVPLSLLIVQFPSDANQAFPSAHDLDQFLIQNFAQATSLSNPQALTNTPQTRTVGGQDWSEDDVSFPLNNNQSLHLVTLSVMYKQHYYSLQFYASNDVFDEAMQKYYNPMLDSLHFTA</sequence>
<keyword evidence="1" id="KW-0472">Membrane</keyword>
<evidence type="ECO:0000256" key="1">
    <source>
        <dbReference type="SAM" id="Phobius"/>
    </source>
</evidence>
<dbReference type="Proteomes" id="UP000334820">
    <property type="component" value="Unassembled WGS sequence"/>
</dbReference>
<keyword evidence="1" id="KW-1133">Transmembrane helix</keyword>
<name>A0A5J4K8F4_9CHLR</name>
<dbReference type="AlphaFoldDB" id="A0A5J4K8F4"/>
<keyword evidence="3" id="KW-1185">Reference proteome</keyword>
<reference evidence="2 3" key="1">
    <citation type="journal article" date="2019" name="Int. J. Syst. Evol. Microbiol.">
        <title>Thermogemmatispora aurantia sp. nov. and Thermogemmatispora argillosa sp. nov., within the class Ktedonobacteria, and emended description of the genus Thermogemmatispora.</title>
        <authorList>
            <person name="Zheng Y."/>
            <person name="Wang C.M."/>
            <person name="Sakai Y."/>
            <person name="Abe K."/>
            <person name="Yokota A."/>
            <person name="Yabe S."/>
        </authorList>
    </citation>
    <scope>NUCLEOTIDE SEQUENCE [LARGE SCALE GENOMIC DNA]</scope>
    <source>
        <strain evidence="2 3">A1-2</strain>
    </source>
</reference>
<evidence type="ECO:0000313" key="2">
    <source>
        <dbReference type="EMBL" id="GER82426.1"/>
    </source>
</evidence>
<comment type="caution">
    <text evidence="2">The sequence shown here is derived from an EMBL/GenBank/DDBJ whole genome shotgun (WGS) entry which is preliminary data.</text>
</comment>